<dbReference type="FunFam" id="3.30.1490.120:FF:000009">
    <property type="entry name" value="DNA-directed RNA polymerase III subunit RPC8"/>
    <property type="match status" value="1"/>
</dbReference>
<dbReference type="FunFam" id="2.40.50.140:FF:000130">
    <property type="entry name" value="DNA-directed RNA polymerase III subunit RPC8"/>
    <property type="match status" value="1"/>
</dbReference>
<evidence type="ECO:0000256" key="7">
    <source>
        <dbReference type="SAM" id="MobiDB-lite"/>
    </source>
</evidence>
<dbReference type="PANTHER" id="PTHR12709:SF1">
    <property type="entry name" value="DNA-DIRECTED RNA POLYMERASE III SUBUNIT RPC8"/>
    <property type="match status" value="1"/>
</dbReference>
<dbReference type="InterPro" id="IPR036898">
    <property type="entry name" value="RNA_pol_Rpb7-like_N_sf"/>
</dbReference>
<reference evidence="10" key="1">
    <citation type="submission" date="2018-08" db="EMBL/GenBank/DDBJ databases">
        <authorList>
            <person name="Cornetti L."/>
        </authorList>
    </citation>
    <scope>NUCLEOTIDE SEQUENCE</scope>
    <source>
        <strain evidence="10">CA-CH-1</strain>
    </source>
</reference>
<keyword evidence="4" id="KW-0240">DNA-directed RNA polymerase</keyword>
<dbReference type="InterPro" id="IPR009072">
    <property type="entry name" value="Histone-fold"/>
</dbReference>
<dbReference type="InterPro" id="IPR005576">
    <property type="entry name" value="Rpb7-like_N"/>
</dbReference>
<dbReference type="PRINTS" id="PR00621">
    <property type="entry name" value="HISTONEH2B"/>
</dbReference>
<keyword evidence="5" id="KW-0804">Transcription</keyword>
<dbReference type="EMBL" id="LR010129">
    <property type="protein sequence ID" value="SVE79748.1"/>
    <property type="molecule type" value="mRNA"/>
</dbReference>
<evidence type="ECO:0000256" key="2">
    <source>
        <dbReference type="ARBA" id="ARBA00006846"/>
    </source>
</evidence>
<dbReference type="GO" id="GO:0000786">
    <property type="term" value="C:nucleosome"/>
    <property type="evidence" value="ECO:0007669"/>
    <property type="project" value="InterPro"/>
</dbReference>
<dbReference type="InterPro" id="IPR000558">
    <property type="entry name" value="Histone_H2B"/>
</dbReference>
<dbReference type="OrthoDB" id="10256606at2759"/>
<dbReference type="CDD" id="cd04330">
    <property type="entry name" value="RNAP_III_Rpc25_N"/>
    <property type="match status" value="1"/>
</dbReference>
<dbReference type="SMART" id="SM00427">
    <property type="entry name" value="H2B"/>
    <property type="match status" value="1"/>
</dbReference>
<proteinExistence type="evidence at transcript level"/>
<feature type="domain" description="RNA polymerase III subunit Rpc25" evidence="9">
    <location>
        <begin position="142"/>
        <end position="259"/>
    </location>
</feature>
<dbReference type="InterPro" id="IPR013238">
    <property type="entry name" value="RNA_pol_III_Rbc25"/>
</dbReference>
<keyword evidence="6" id="KW-0539">Nucleus</keyword>
<dbReference type="InterPro" id="IPR012340">
    <property type="entry name" value="NA-bd_OB-fold"/>
</dbReference>
<sequence>MAMSPTKSSGKAAKKAGKAQKSVLNKSGDKVHPDTGISSKAMTIMNSFVNDIFERIAGMFVLSLVKQTVRVPAEKFNRDVDQALSEELNLKFANKVVLDVGLCIALWDIIKRGESFILPGDSGHHTKVEFHYVVFRPFMEQVLVGRIKNCDKESVQVTLGFFDDIYIPAENLQKNSRFDETEHAWVWEYESEDGNHDLFMDTGEEIRFKVVAEDFTDTTPSGPSNETHDPSLDPSDNKKMAYRITASINESGLGLLSWWAS</sequence>
<feature type="region of interest" description="Disordered" evidence="7">
    <location>
        <begin position="1"/>
        <end position="35"/>
    </location>
</feature>
<dbReference type="SUPFAM" id="SSF50249">
    <property type="entry name" value="Nucleic acid-binding proteins"/>
    <property type="match status" value="1"/>
</dbReference>
<dbReference type="Gene3D" id="3.30.1490.120">
    <property type="entry name" value="RNA polymerase Rpb7-like, N-terminal domain"/>
    <property type="match status" value="1"/>
</dbReference>
<name>A0A4Y7MEF9_9CRUS</name>
<evidence type="ECO:0000259" key="9">
    <source>
        <dbReference type="Pfam" id="PF08292"/>
    </source>
</evidence>
<dbReference type="PANTHER" id="PTHR12709">
    <property type="entry name" value="DNA-DIRECTED RNA POLYMERASE II, III"/>
    <property type="match status" value="1"/>
</dbReference>
<dbReference type="Pfam" id="PF03876">
    <property type="entry name" value="SHS2_Rpb7-N"/>
    <property type="match status" value="1"/>
</dbReference>
<dbReference type="GO" id="GO:0046982">
    <property type="term" value="F:protein heterodimerization activity"/>
    <property type="evidence" value="ECO:0007669"/>
    <property type="project" value="InterPro"/>
</dbReference>
<comment type="similarity">
    <text evidence="2">Belongs to the histone H2B family.</text>
</comment>
<feature type="domain" description="RNA polymerase Rpb7-like N-terminal" evidence="8">
    <location>
        <begin position="67"/>
        <end position="121"/>
    </location>
</feature>
<feature type="compositionally biased region" description="Basic and acidic residues" evidence="7">
    <location>
        <begin position="226"/>
        <end position="236"/>
    </location>
</feature>
<dbReference type="Gene3D" id="2.40.50.140">
    <property type="entry name" value="Nucleic acid-binding proteins"/>
    <property type="match status" value="1"/>
</dbReference>
<dbReference type="GO" id="GO:0003677">
    <property type="term" value="F:DNA binding"/>
    <property type="evidence" value="ECO:0007669"/>
    <property type="project" value="InterPro"/>
</dbReference>
<dbReference type="SUPFAM" id="SSF47113">
    <property type="entry name" value="Histone-fold"/>
    <property type="match status" value="1"/>
</dbReference>
<evidence type="ECO:0000256" key="4">
    <source>
        <dbReference type="ARBA" id="ARBA00022478"/>
    </source>
</evidence>
<comment type="similarity">
    <text evidence="3">Belongs to the eukaryotic RPB7/RPC8 RNA polymerase subunit family.</text>
</comment>
<accession>A0A4Y7MEF9</accession>
<comment type="subcellular location">
    <subcellularLocation>
        <location evidence="1">Nucleus</location>
    </subcellularLocation>
</comment>
<dbReference type="GO" id="GO:0030527">
    <property type="term" value="F:structural constituent of chromatin"/>
    <property type="evidence" value="ECO:0007669"/>
    <property type="project" value="InterPro"/>
</dbReference>
<dbReference type="GO" id="GO:0005666">
    <property type="term" value="C:RNA polymerase III complex"/>
    <property type="evidence" value="ECO:0007669"/>
    <property type="project" value="TreeGrafter"/>
</dbReference>
<dbReference type="InterPro" id="IPR045113">
    <property type="entry name" value="Rpb7-like"/>
</dbReference>
<dbReference type="SUPFAM" id="SSF88798">
    <property type="entry name" value="N-terminal, heterodimerisation domain of RBP7 (RpoE)"/>
    <property type="match status" value="1"/>
</dbReference>
<dbReference type="Pfam" id="PF08292">
    <property type="entry name" value="RNA_pol_Rbc25"/>
    <property type="match status" value="1"/>
</dbReference>
<organism evidence="10">
    <name type="scientific">Daphnia magna</name>
    <dbReference type="NCBI Taxonomy" id="35525"/>
    <lineage>
        <taxon>Eukaryota</taxon>
        <taxon>Metazoa</taxon>
        <taxon>Ecdysozoa</taxon>
        <taxon>Arthropoda</taxon>
        <taxon>Crustacea</taxon>
        <taxon>Branchiopoda</taxon>
        <taxon>Diplostraca</taxon>
        <taxon>Cladocera</taxon>
        <taxon>Anomopoda</taxon>
        <taxon>Daphniidae</taxon>
        <taxon>Daphnia</taxon>
    </lineage>
</organism>
<gene>
    <name evidence="10" type="primary">EOG090X0DHL</name>
</gene>
<evidence type="ECO:0000313" key="10">
    <source>
        <dbReference type="EMBL" id="SVE79748.1"/>
    </source>
</evidence>
<evidence type="ECO:0000256" key="5">
    <source>
        <dbReference type="ARBA" id="ARBA00023163"/>
    </source>
</evidence>
<protein>
    <submittedName>
        <fullName evidence="10">EOG090X0DHL</fullName>
    </submittedName>
</protein>
<dbReference type="GO" id="GO:0006384">
    <property type="term" value="P:transcription initiation at RNA polymerase III promoter"/>
    <property type="evidence" value="ECO:0007669"/>
    <property type="project" value="TreeGrafter"/>
</dbReference>
<evidence type="ECO:0000256" key="1">
    <source>
        <dbReference type="ARBA" id="ARBA00004123"/>
    </source>
</evidence>
<feature type="region of interest" description="Disordered" evidence="7">
    <location>
        <begin position="217"/>
        <end position="236"/>
    </location>
</feature>
<evidence type="ECO:0000259" key="8">
    <source>
        <dbReference type="Pfam" id="PF03876"/>
    </source>
</evidence>
<evidence type="ECO:0000256" key="6">
    <source>
        <dbReference type="ARBA" id="ARBA00023242"/>
    </source>
</evidence>
<dbReference type="AlphaFoldDB" id="A0A4Y7MEF9"/>
<evidence type="ECO:0000256" key="3">
    <source>
        <dbReference type="ARBA" id="ARBA00009307"/>
    </source>
</evidence>